<dbReference type="OrthoDB" id="5843160at2759"/>
<feature type="compositionally biased region" description="Polar residues" evidence="1">
    <location>
        <begin position="1"/>
        <end position="18"/>
    </location>
</feature>
<reference evidence="2 3" key="2">
    <citation type="submission" date="2018-11" db="EMBL/GenBank/DDBJ databases">
        <authorList>
            <consortium name="Pathogen Informatics"/>
        </authorList>
    </citation>
    <scope>NUCLEOTIDE SEQUENCE [LARGE SCALE GENOMIC DNA]</scope>
</reference>
<name>A0A0M3J7X1_ANISI</name>
<evidence type="ECO:0000313" key="2">
    <source>
        <dbReference type="EMBL" id="VDK21825.1"/>
    </source>
</evidence>
<feature type="region of interest" description="Disordered" evidence="1">
    <location>
        <begin position="1"/>
        <end position="20"/>
    </location>
</feature>
<accession>A0A0M3J7X1</accession>
<organism evidence="4">
    <name type="scientific">Anisakis simplex</name>
    <name type="common">Herring worm</name>
    <dbReference type="NCBI Taxonomy" id="6269"/>
    <lineage>
        <taxon>Eukaryota</taxon>
        <taxon>Metazoa</taxon>
        <taxon>Ecdysozoa</taxon>
        <taxon>Nematoda</taxon>
        <taxon>Chromadorea</taxon>
        <taxon>Rhabditida</taxon>
        <taxon>Spirurina</taxon>
        <taxon>Ascaridomorpha</taxon>
        <taxon>Ascaridoidea</taxon>
        <taxon>Anisakidae</taxon>
        <taxon>Anisakis</taxon>
        <taxon>Anisakis simplex complex</taxon>
    </lineage>
</organism>
<keyword evidence="3" id="KW-1185">Reference proteome</keyword>
<dbReference type="Proteomes" id="UP000267096">
    <property type="component" value="Unassembled WGS sequence"/>
</dbReference>
<reference evidence="4" key="1">
    <citation type="submission" date="2017-02" db="UniProtKB">
        <authorList>
            <consortium name="WormBaseParasite"/>
        </authorList>
    </citation>
    <scope>IDENTIFICATION</scope>
</reference>
<sequence length="58" mass="6699">MSSPSTQLSRDHNPSPQQLDHIRQMLLTPPASRPPEFENPLEKIEQLLTCPICLDRYK</sequence>
<evidence type="ECO:0000256" key="1">
    <source>
        <dbReference type="SAM" id="MobiDB-lite"/>
    </source>
</evidence>
<dbReference type="WBParaSite" id="ASIM_0000366901-mRNA-1">
    <property type="protein sequence ID" value="ASIM_0000366901-mRNA-1"/>
    <property type="gene ID" value="ASIM_0000366901"/>
</dbReference>
<protein>
    <submittedName>
        <fullName evidence="4">Zf-HC2 domain-containing protein</fullName>
    </submittedName>
</protein>
<proteinExistence type="predicted"/>
<dbReference type="AlphaFoldDB" id="A0A0M3J7X1"/>
<evidence type="ECO:0000313" key="3">
    <source>
        <dbReference type="Proteomes" id="UP000267096"/>
    </source>
</evidence>
<evidence type="ECO:0000313" key="4">
    <source>
        <dbReference type="WBParaSite" id="ASIM_0000366901-mRNA-1"/>
    </source>
</evidence>
<dbReference type="EMBL" id="UYRR01005484">
    <property type="protein sequence ID" value="VDK21825.1"/>
    <property type="molecule type" value="Genomic_DNA"/>
</dbReference>
<gene>
    <name evidence="2" type="ORF">ASIM_LOCUS3505</name>
</gene>